<accession>A0A329MQB2</accession>
<sequence length="369" mass="42031">MRYDFIAERFPQTHGCYLMLDGGGRVLYVGKAVNLRSRLSSYFRGKPDRTKTAMLVREIQDIDIMIMTNENESLTLERELIKHYKPPYNRAMRDGPSVLPYIAVTSESMPRLTGIDIPRFQEAETPVGPQTDEYGSLIGPFPNVPYRNIVLDYIIESFGLPNDEPMDEKFARRFYMELLGSAGEGEGRFSPERLAATLEQAVGLLQNPSALLEHMREQMIEHAVQLRFERAHQIKKHLDAIVRMREKQNVNRPGIKAETVVWIGDAHALIAHLEDGTVRRRFLFVPLSENPEPAHAVVVLFAAIWAERKPHEIITNAGGDGIGQQVLAETAASCPRIRLCVPQKGRKRALLDICRLNLEYRTKRRMEES</sequence>
<evidence type="ECO:0000256" key="4">
    <source>
        <dbReference type="ARBA" id="ARBA00022881"/>
    </source>
</evidence>
<evidence type="ECO:0000256" key="5">
    <source>
        <dbReference type="ARBA" id="ARBA00023204"/>
    </source>
</evidence>
<comment type="caution">
    <text evidence="7">The sequence shown here is derived from an EMBL/GenBank/DDBJ whole genome shotgun (WGS) entry which is preliminary data.</text>
</comment>
<keyword evidence="3" id="KW-0228">DNA excision</keyword>
<dbReference type="SMART" id="SM00465">
    <property type="entry name" value="GIYc"/>
    <property type="match status" value="1"/>
</dbReference>
<evidence type="ECO:0000313" key="8">
    <source>
        <dbReference type="Proteomes" id="UP000250369"/>
    </source>
</evidence>
<dbReference type="PROSITE" id="PS50164">
    <property type="entry name" value="GIY_YIG"/>
    <property type="match status" value="1"/>
</dbReference>
<reference evidence="7 8" key="1">
    <citation type="journal article" date="2009" name="Int. J. Syst. Evol. Microbiol.">
        <title>Paenibacillus contaminans sp. nov., isolated from a contaminated laboratory plate.</title>
        <authorList>
            <person name="Chou J.H."/>
            <person name="Lee J.H."/>
            <person name="Lin M.C."/>
            <person name="Chang P.S."/>
            <person name="Arun A.B."/>
            <person name="Young C.C."/>
            <person name="Chen W.M."/>
        </authorList>
    </citation>
    <scope>NUCLEOTIDE SEQUENCE [LARGE SCALE GENOMIC DNA]</scope>
    <source>
        <strain evidence="7 8">CKOBP-6</strain>
    </source>
</reference>
<keyword evidence="1" id="KW-0963">Cytoplasm</keyword>
<keyword evidence="8" id="KW-1185">Reference proteome</keyword>
<evidence type="ECO:0000313" key="7">
    <source>
        <dbReference type="EMBL" id="RAV20943.1"/>
    </source>
</evidence>
<dbReference type="InterPro" id="IPR047296">
    <property type="entry name" value="GIY-YIG_UvrC_Cho"/>
</dbReference>
<keyword evidence="4" id="KW-0267">Excision nuclease</keyword>
<evidence type="ECO:0000256" key="2">
    <source>
        <dbReference type="ARBA" id="ARBA00022763"/>
    </source>
</evidence>
<evidence type="ECO:0000259" key="6">
    <source>
        <dbReference type="PROSITE" id="PS50164"/>
    </source>
</evidence>
<keyword evidence="5" id="KW-0234">DNA repair</keyword>
<organism evidence="7 8">
    <name type="scientific">Paenibacillus contaminans</name>
    <dbReference type="NCBI Taxonomy" id="450362"/>
    <lineage>
        <taxon>Bacteria</taxon>
        <taxon>Bacillati</taxon>
        <taxon>Bacillota</taxon>
        <taxon>Bacilli</taxon>
        <taxon>Bacillales</taxon>
        <taxon>Paenibacillaceae</taxon>
        <taxon>Paenibacillus</taxon>
    </lineage>
</organism>
<evidence type="ECO:0000256" key="1">
    <source>
        <dbReference type="ARBA" id="ARBA00022490"/>
    </source>
</evidence>
<dbReference type="GO" id="GO:0009380">
    <property type="term" value="C:excinuclease repair complex"/>
    <property type="evidence" value="ECO:0007669"/>
    <property type="project" value="TreeGrafter"/>
</dbReference>
<dbReference type="EMBL" id="QMFB01000006">
    <property type="protein sequence ID" value="RAV20943.1"/>
    <property type="molecule type" value="Genomic_DNA"/>
</dbReference>
<dbReference type="GO" id="GO:0004518">
    <property type="term" value="F:nuclease activity"/>
    <property type="evidence" value="ECO:0007669"/>
    <property type="project" value="UniProtKB-KW"/>
</dbReference>
<feature type="domain" description="GIY-YIG" evidence="6">
    <location>
        <begin position="12"/>
        <end position="90"/>
    </location>
</feature>
<dbReference type="InterPro" id="IPR000305">
    <property type="entry name" value="GIY-YIG_endonuc"/>
</dbReference>
<dbReference type="RefSeq" id="WP_113031223.1">
    <property type="nucleotide sequence ID" value="NZ_QMFB01000006.1"/>
</dbReference>
<proteinExistence type="predicted"/>
<evidence type="ECO:0000256" key="3">
    <source>
        <dbReference type="ARBA" id="ARBA00022769"/>
    </source>
</evidence>
<dbReference type="PANTHER" id="PTHR30562:SF1">
    <property type="entry name" value="UVRABC SYSTEM PROTEIN C"/>
    <property type="match status" value="1"/>
</dbReference>
<dbReference type="SUPFAM" id="SSF46600">
    <property type="entry name" value="C-terminal UvrC-binding domain of UvrB"/>
    <property type="match status" value="1"/>
</dbReference>
<dbReference type="InterPro" id="IPR050066">
    <property type="entry name" value="UvrABC_protein_C"/>
</dbReference>
<dbReference type="AlphaFoldDB" id="A0A329MQB2"/>
<dbReference type="Gene3D" id="3.40.1440.10">
    <property type="entry name" value="GIY-YIG endonuclease"/>
    <property type="match status" value="1"/>
</dbReference>
<keyword evidence="2" id="KW-0227">DNA damage</keyword>
<dbReference type="PANTHER" id="PTHR30562">
    <property type="entry name" value="UVRC/OXIDOREDUCTASE"/>
    <property type="match status" value="1"/>
</dbReference>
<name>A0A329MQB2_9BACL</name>
<dbReference type="SUPFAM" id="SSF82771">
    <property type="entry name" value="GIY-YIG endonuclease"/>
    <property type="match status" value="1"/>
</dbReference>
<dbReference type="CDD" id="cd10434">
    <property type="entry name" value="GIY-YIG_UvrC_Cho"/>
    <property type="match status" value="1"/>
</dbReference>
<gene>
    <name evidence="7" type="ORF">DQG23_12700</name>
</gene>
<protein>
    <recommendedName>
        <fullName evidence="6">GIY-YIG domain-containing protein</fullName>
    </recommendedName>
</protein>
<dbReference type="InterPro" id="IPR035901">
    <property type="entry name" value="GIY-YIG_endonuc_sf"/>
</dbReference>
<dbReference type="GO" id="GO:0006289">
    <property type="term" value="P:nucleotide-excision repair"/>
    <property type="evidence" value="ECO:0007669"/>
    <property type="project" value="InterPro"/>
</dbReference>
<dbReference type="FunFam" id="3.40.1440.10:FF:000001">
    <property type="entry name" value="UvrABC system protein C"/>
    <property type="match status" value="1"/>
</dbReference>
<dbReference type="Pfam" id="PF01541">
    <property type="entry name" value="GIY-YIG"/>
    <property type="match status" value="1"/>
</dbReference>
<dbReference type="OrthoDB" id="9804933at2"/>
<dbReference type="InterPro" id="IPR036876">
    <property type="entry name" value="UVR_dom_sf"/>
</dbReference>
<dbReference type="Proteomes" id="UP000250369">
    <property type="component" value="Unassembled WGS sequence"/>
</dbReference>